<reference evidence="2" key="1">
    <citation type="journal article" date="2020" name="Stud. Mycol.">
        <title>101 Dothideomycetes genomes: a test case for predicting lifestyles and emergence of pathogens.</title>
        <authorList>
            <person name="Haridas S."/>
            <person name="Albert R."/>
            <person name="Binder M."/>
            <person name="Bloem J."/>
            <person name="Labutti K."/>
            <person name="Salamov A."/>
            <person name="Andreopoulos B."/>
            <person name="Baker S."/>
            <person name="Barry K."/>
            <person name="Bills G."/>
            <person name="Bluhm B."/>
            <person name="Cannon C."/>
            <person name="Castanera R."/>
            <person name="Culley D."/>
            <person name="Daum C."/>
            <person name="Ezra D."/>
            <person name="Gonzalez J."/>
            <person name="Henrissat B."/>
            <person name="Kuo A."/>
            <person name="Liang C."/>
            <person name="Lipzen A."/>
            <person name="Lutzoni F."/>
            <person name="Magnuson J."/>
            <person name="Mondo S."/>
            <person name="Nolan M."/>
            <person name="Ohm R."/>
            <person name="Pangilinan J."/>
            <person name="Park H.-J."/>
            <person name="Ramirez L."/>
            <person name="Alfaro M."/>
            <person name="Sun H."/>
            <person name="Tritt A."/>
            <person name="Yoshinaga Y."/>
            <person name="Zwiers L.-H."/>
            <person name="Turgeon B."/>
            <person name="Goodwin S."/>
            <person name="Spatafora J."/>
            <person name="Crous P."/>
            <person name="Grigoriev I."/>
        </authorList>
    </citation>
    <scope>NUCLEOTIDE SEQUENCE</scope>
    <source>
        <strain evidence="2">SCOH1-5</strain>
    </source>
</reference>
<evidence type="ECO:0000313" key="2">
    <source>
        <dbReference type="EMBL" id="KAF2209204.1"/>
    </source>
</evidence>
<gene>
    <name evidence="2" type="ORF">CERZMDRAFT_100719</name>
</gene>
<feature type="compositionally biased region" description="Polar residues" evidence="1">
    <location>
        <begin position="127"/>
        <end position="139"/>
    </location>
</feature>
<feature type="compositionally biased region" description="Low complexity" evidence="1">
    <location>
        <begin position="65"/>
        <end position="74"/>
    </location>
</feature>
<feature type="compositionally biased region" description="Gly residues" evidence="1">
    <location>
        <begin position="206"/>
        <end position="215"/>
    </location>
</feature>
<feature type="region of interest" description="Disordered" evidence="1">
    <location>
        <begin position="1"/>
        <end position="164"/>
    </location>
</feature>
<evidence type="ECO:0000256" key="1">
    <source>
        <dbReference type="SAM" id="MobiDB-lite"/>
    </source>
</evidence>
<evidence type="ECO:0000313" key="3">
    <source>
        <dbReference type="Proteomes" id="UP000799539"/>
    </source>
</evidence>
<proteinExistence type="predicted"/>
<feature type="compositionally biased region" description="Low complexity" evidence="1">
    <location>
        <begin position="26"/>
        <end position="58"/>
    </location>
</feature>
<dbReference type="AlphaFoldDB" id="A0A6A6F770"/>
<dbReference type="EMBL" id="ML992688">
    <property type="protein sequence ID" value="KAF2209204.1"/>
    <property type="molecule type" value="Genomic_DNA"/>
</dbReference>
<evidence type="ECO:0008006" key="4">
    <source>
        <dbReference type="Google" id="ProtNLM"/>
    </source>
</evidence>
<feature type="compositionally biased region" description="Low complexity" evidence="1">
    <location>
        <begin position="111"/>
        <end position="126"/>
    </location>
</feature>
<dbReference type="PANTHER" id="PTHR37014">
    <property type="entry name" value="EXPRESSION LETHALITY PROTEIN HEL10, PUTATIVE (AFU_ORTHOLOGUE AFUA_1G06580)-RELATED"/>
    <property type="match status" value="1"/>
</dbReference>
<sequence>MSGPYDYNNSGYGAPPAPQYGGGQQQGYNQYPQQNQQYPQQGYSGYPPQQGYNQSGYNNQGGYGSAPYGQQPGYGAPPAPQYGSGGYDQNQSTYGGPPNAGGFNHGQANPQYGQDYSQQQQQYMSQHPPTTNDPSNPYGYTQDPRDPNNPQEGERGFMGAMAGGVGGGLLGHKAGHGIIGALAGAFLGSKGEDYLKKNKHSHQGSSYGGSQSGKW</sequence>
<dbReference type="PANTHER" id="PTHR37014:SF10">
    <property type="entry name" value="RICH PROTEIN MS8, PUTATIVE (AFU_ORTHOLOGUE AFUA_7G05650)-RELATED"/>
    <property type="match status" value="1"/>
</dbReference>
<keyword evidence="3" id="KW-1185">Reference proteome</keyword>
<organism evidence="2 3">
    <name type="scientific">Cercospora zeae-maydis SCOH1-5</name>
    <dbReference type="NCBI Taxonomy" id="717836"/>
    <lineage>
        <taxon>Eukaryota</taxon>
        <taxon>Fungi</taxon>
        <taxon>Dikarya</taxon>
        <taxon>Ascomycota</taxon>
        <taxon>Pezizomycotina</taxon>
        <taxon>Dothideomycetes</taxon>
        <taxon>Dothideomycetidae</taxon>
        <taxon>Mycosphaerellales</taxon>
        <taxon>Mycosphaerellaceae</taxon>
        <taxon>Cercospora</taxon>
    </lineage>
</organism>
<dbReference type="Proteomes" id="UP000799539">
    <property type="component" value="Unassembled WGS sequence"/>
</dbReference>
<feature type="region of interest" description="Disordered" evidence="1">
    <location>
        <begin position="195"/>
        <end position="215"/>
    </location>
</feature>
<accession>A0A6A6F770</accession>
<protein>
    <recommendedName>
        <fullName evidence="4">Glycine zipper 2TM domain-containing protein</fullName>
    </recommendedName>
</protein>
<name>A0A6A6F770_9PEZI</name>